<accession>A0A9K3NU04</accession>
<organism evidence="1 2">
    <name type="scientific">Helianthus annuus</name>
    <name type="common">Common sunflower</name>
    <dbReference type="NCBI Taxonomy" id="4232"/>
    <lineage>
        <taxon>Eukaryota</taxon>
        <taxon>Viridiplantae</taxon>
        <taxon>Streptophyta</taxon>
        <taxon>Embryophyta</taxon>
        <taxon>Tracheophyta</taxon>
        <taxon>Spermatophyta</taxon>
        <taxon>Magnoliopsida</taxon>
        <taxon>eudicotyledons</taxon>
        <taxon>Gunneridae</taxon>
        <taxon>Pentapetalae</taxon>
        <taxon>asterids</taxon>
        <taxon>campanulids</taxon>
        <taxon>Asterales</taxon>
        <taxon>Asteraceae</taxon>
        <taxon>Asteroideae</taxon>
        <taxon>Heliantheae alliance</taxon>
        <taxon>Heliantheae</taxon>
        <taxon>Helianthus</taxon>
    </lineage>
</organism>
<reference evidence="1" key="2">
    <citation type="submission" date="2020-06" db="EMBL/GenBank/DDBJ databases">
        <title>Helianthus annuus Genome sequencing and assembly Release 2.</title>
        <authorList>
            <person name="Gouzy J."/>
            <person name="Langlade N."/>
            <person name="Munos S."/>
        </authorList>
    </citation>
    <scope>NUCLEOTIDE SEQUENCE</scope>
    <source>
        <tissue evidence="1">Leaves</tissue>
    </source>
</reference>
<name>A0A9K3NU04_HELAN</name>
<reference evidence="1" key="1">
    <citation type="journal article" date="2017" name="Nature">
        <title>The sunflower genome provides insights into oil metabolism, flowering and Asterid evolution.</title>
        <authorList>
            <person name="Badouin H."/>
            <person name="Gouzy J."/>
            <person name="Grassa C.J."/>
            <person name="Murat F."/>
            <person name="Staton S.E."/>
            <person name="Cottret L."/>
            <person name="Lelandais-Briere C."/>
            <person name="Owens G.L."/>
            <person name="Carrere S."/>
            <person name="Mayjonade B."/>
            <person name="Legrand L."/>
            <person name="Gill N."/>
            <person name="Kane N.C."/>
            <person name="Bowers J.E."/>
            <person name="Hubner S."/>
            <person name="Bellec A."/>
            <person name="Berard A."/>
            <person name="Berges H."/>
            <person name="Blanchet N."/>
            <person name="Boniface M.C."/>
            <person name="Brunel D."/>
            <person name="Catrice O."/>
            <person name="Chaidir N."/>
            <person name="Claudel C."/>
            <person name="Donnadieu C."/>
            <person name="Faraut T."/>
            <person name="Fievet G."/>
            <person name="Helmstetter N."/>
            <person name="King M."/>
            <person name="Knapp S.J."/>
            <person name="Lai Z."/>
            <person name="Le Paslier M.C."/>
            <person name="Lippi Y."/>
            <person name="Lorenzon L."/>
            <person name="Mandel J.R."/>
            <person name="Marage G."/>
            <person name="Marchand G."/>
            <person name="Marquand E."/>
            <person name="Bret-Mestries E."/>
            <person name="Morien E."/>
            <person name="Nambeesan S."/>
            <person name="Nguyen T."/>
            <person name="Pegot-Espagnet P."/>
            <person name="Pouilly N."/>
            <person name="Raftis F."/>
            <person name="Sallet E."/>
            <person name="Schiex T."/>
            <person name="Thomas J."/>
            <person name="Vandecasteele C."/>
            <person name="Vares D."/>
            <person name="Vear F."/>
            <person name="Vautrin S."/>
            <person name="Crespi M."/>
            <person name="Mangin B."/>
            <person name="Burke J.M."/>
            <person name="Salse J."/>
            <person name="Munos S."/>
            <person name="Vincourt P."/>
            <person name="Rieseberg L.H."/>
            <person name="Langlade N.B."/>
        </authorList>
    </citation>
    <scope>NUCLEOTIDE SEQUENCE</scope>
    <source>
        <tissue evidence="1">Leaves</tissue>
    </source>
</reference>
<protein>
    <submittedName>
        <fullName evidence="1">Uncharacterized protein</fullName>
    </submittedName>
</protein>
<dbReference type="Proteomes" id="UP000215914">
    <property type="component" value="Unassembled WGS sequence"/>
</dbReference>
<evidence type="ECO:0000313" key="1">
    <source>
        <dbReference type="EMBL" id="KAF5811343.1"/>
    </source>
</evidence>
<evidence type="ECO:0000313" key="2">
    <source>
        <dbReference type="Proteomes" id="UP000215914"/>
    </source>
</evidence>
<dbReference type="EMBL" id="MNCJ02000319">
    <property type="protein sequence ID" value="KAF5811343.1"/>
    <property type="molecule type" value="Genomic_DNA"/>
</dbReference>
<gene>
    <name evidence="1" type="ORF">HanXRQr2_Chr04g0180331</name>
</gene>
<keyword evidence="2" id="KW-1185">Reference proteome</keyword>
<dbReference type="AlphaFoldDB" id="A0A9K3NU04"/>
<sequence length="101" mass="11246">MLDKHTFDLSVFSCKPALLTYPPELCVIKKEPSDELIEVSDDEVPTAVASPGVEQSVDDEVPVTFVVDNHYVKVGTNSWLGSKDGFDHQGQRWSNLGCSYW</sequence>
<dbReference type="Gramene" id="mRNA:HanXRQr2_Chr04g0180331">
    <property type="protein sequence ID" value="mRNA:HanXRQr2_Chr04g0180331"/>
    <property type="gene ID" value="HanXRQr2_Chr04g0180331"/>
</dbReference>
<comment type="caution">
    <text evidence="1">The sequence shown here is derived from an EMBL/GenBank/DDBJ whole genome shotgun (WGS) entry which is preliminary data.</text>
</comment>
<proteinExistence type="predicted"/>